<name>A0A7S2SDG0_9STRA</name>
<evidence type="ECO:0000256" key="7">
    <source>
        <dbReference type="ARBA" id="ARBA00022722"/>
    </source>
</evidence>
<evidence type="ECO:0000256" key="12">
    <source>
        <dbReference type="SAM" id="MobiDB-lite"/>
    </source>
</evidence>
<evidence type="ECO:0000313" key="14">
    <source>
        <dbReference type="EMBL" id="CAD9696870.1"/>
    </source>
</evidence>
<feature type="region of interest" description="Disordered" evidence="12">
    <location>
        <begin position="265"/>
        <end position="291"/>
    </location>
</feature>
<dbReference type="Gene3D" id="3.30.420.10">
    <property type="entry name" value="Ribonuclease H-like superfamily/Ribonuclease H"/>
    <property type="match status" value="1"/>
</dbReference>
<evidence type="ECO:0000256" key="2">
    <source>
        <dbReference type="ARBA" id="ARBA00001946"/>
    </source>
</evidence>
<keyword evidence="8" id="KW-0479">Metal-binding</keyword>
<evidence type="ECO:0000256" key="4">
    <source>
        <dbReference type="ARBA" id="ARBA00005300"/>
    </source>
</evidence>
<evidence type="ECO:0000256" key="10">
    <source>
        <dbReference type="ARBA" id="ARBA00022801"/>
    </source>
</evidence>
<dbReference type="FunFam" id="3.40.970.10:FF:000002">
    <property type="entry name" value="Ribonuclease H"/>
    <property type="match status" value="1"/>
</dbReference>
<dbReference type="GO" id="GO:0043137">
    <property type="term" value="P:DNA replication, removal of RNA primer"/>
    <property type="evidence" value="ECO:0007669"/>
    <property type="project" value="TreeGrafter"/>
</dbReference>
<feature type="region of interest" description="Disordered" evidence="12">
    <location>
        <begin position="68"/>
        <end position="92"/>
    </location>
</feature>
<dbReference type="GO" id="GO:0004523">
    <property type="term" value="F:RNA-DNA hybrid ribonuclease activity"/>
    <property type="evidence" value="ECO:0007669"/>
    <property type="project" value="UniProtKB-EC"/>
</dbReference>
<dbReference type="EC" id="3.1.26.4" evidence="5"/>
<evidence type="ECO:0000256" key="1">
    <source>
        <dbReference type="ARBA" id="ARBA00000077"/>
    </source>
</evidence>
<dbReference type="PANTHER" id="PTHR10642">
    <property type="entry name" value="RIBONUCLEASE H1"/>
    <property type="match status" value="1"/>
</dbReference>
<evidence type="ECO:0000259" key="13">
    <source>
        <dbReference type="PROSITE" id="PS50879"/>
    </source>
</evidence>
<dbReference type="Pfam" id="PF01693">
    <property type="entry name" value="Cauli_VI"/>
    <property type="match status" value="1"/>
</dbReference>
<accession>A0A7S2SDG0</accession>
<dbReference type="InterPro" id="IPR050092">
    <property type="entry name" value="RNase_H"/>
</dbReference>
<keyword evidence="7" id="KW-0540">Nuclease</keyword>
<protein>
    <recommendedName>
        <fullName evidence="6">Ribonuclease H</fullName>
        <ecNumber evidence="5">3.1.26.4</ecNumber>
    </recommendedName>
</protein>
<dbReference type="InterPro" id="IPR009027">
    <property type="entry name" value="Ribosomal_bL9/RNase_H1_N"/>
</dbReference>
<dbReference type="Pfam" id="PF00075">
    <property type="entry name" value="RNase_H"/>
    <property type="match status" value="1"/>
</dbReference>
<dbReference type="InterPro" id="IPR011320">
    <property type="entry name" value="RNase_H1_N"/>
</dbReference>
<comment type="similarity">
    <text evidence="4">Belongs to the RNase H family.</text>
</comment>
<keyword evidence="11" id="KW-0460">Magnesium</keyword>
<dbReference type="EMBL" id="HBHK01020486">
    <property type="protein sequence ID" value="CAD9696870.1"/>
    <property type="molecule type" value="Transcribed_RNA"/>
</dbReference>
<evidence type="ECO:0000256" key="9">
    <source>
        <dbReference type="ARBA" id="ARBA00022759"/>
    </source>
</evidence>
<dbReference type="AlphaFoldDB" id="A0A7S2SDG0"/>
<sequence>MRRFSSSAKNVIGSMPKGNKVYAVRKGRKTGLFPTWGLCSAQVLGFKGAQYKSFPNEDQANAYLSGTSKGVAPSSSYTSKARFAPKPKTGPTKTTKGTILVYTDGSCRGNNNVAVTMPPAGWGFVALRQEGEDFDSCKTIHEGCGPVETESSEKDFLGAEVRSNNTGELCAIAHALNYLSENCAAEKDTTVVLRYDSKYAAKSTLGEFNGAKNRELILNCRKALQKAKQNFKVVFEHVKGHSNDTYNDIADRLANEGAAMCAVRDRQKRSRAPVSESSSNKRQKLDVVELD</sequence>
<evidence type="ECO:0000256" key="11">
    <source>
        <dbReference type="ARBA" id="ARBA00022842"/>
    </source>
</evidence>
<evidence type="ECO:0000256" key="6">
    <source>
        <dbReference type="ARBA" id="ARBA00017721"/>
    </source>
</evidence>
<dbReference type="SUPFAM" id="SSF55658">
    <property type="entry name" value="L9 N-domain-like"/>
    <property type="match status" value="1"/>
</dbReference>
<keyword evidence="9" id="KW-0255">Endonuclease</keyword>
<dbReference type="GO" id="GO:0003676">
    <property type="term" value="F:nucleic acid binding"/>
    <property type="evidence" value="ECO:0007669"/>
    <property type="project" value="InterPro"/>
</dbReference>
<organism evidence="14">
    <name type="scientific">Mucochytrium quahogii</name>
    <dbReference type="NCBI Taxonomy" id="96639"/>
    <lineage>
        <taxon>Eukaryota</taxon>
        <taxon>Sar</taxon>
        <taxon>Stramenopiles</taxon>
        <taxon>Bigyra</taxon>
        <taxon>Labyrinthulomycetes</taxon>
        <taxon>Thraustochytrida</taxon>
        <taxon>Thraustochytriidae</taxon>
        <taxon>Mucochytrium</taxon>
    </lineage>
</organism>
<feature type="compositionally biased region" description="Polar residues" evidence="12">
    <location>
        <begin position="68"/>
        <end position="79"/>
    </location>
</feature>
<dbReference type="GO" id="GO:0046872">
    <property type="term" value="F:metal ion binding"/>
    <property type="evidence" value="ECO:0007669"/>
    <property type="project" value="UniProtKB-KW"/>
</dbReference>
<evidence type="ECO:0000256" key="8">
    <source>
        <dbReference type="ARBA" id="ARBA00022723"/>
    </source>
</evidence>
<dbReference type="SUPFAM" id="SSF53098">
    <property type="entry name" value="Ribonuclease H-like"/>
    <property type="match status" value="1"/>
</dbReference>
<proteinExistence type="inferred from homology"/>
<reference evidence="14" key="1">
    <citation type="submission" date="2021-01" db="EMBL/GenBank/DDBJ databases">
        <authorList>
            <person name="Corre E."/>
            <person name="Pelletier E."/>
            <person name="Niang G."/>
            <person name="Scheremetjew M."/>
            <person name="Finn R."/>
            <person name="Kale V."/>
            <person name="Holt S."/>
            <person name="Cochrane G."/>
            <person name="Meng A."/>
            <person name="Brown T."/>
            <person name="Cohen L."/>
        </authorList>
    </citation>
    <scope>NUCLEOTIDE SEQUENCE</scope>
    <source>
        <strain evidence="14">NY070348D</strain>
    </source>
</reference>
<dbReference type="InterPro" id="IPR002156">
    <property type="entry name" value="RNaseH_domain"/>
</dbReference>
<evidence type="ECO:0000256" key="3">
    <source>
        <dbReference type="ARBA" id="ARBA00004065"/>
    </source>
</evidence>
<dbReference type="InterPro" id="IPR036397">
    <property type="entry name" value="RNaseH_sf"/>
</dbReference>
<evidence type="ECO:0000256" key="5">
    <source>
        <dbReference type="ARBA" id="ARBA00012180"/>
    </source>
</evidence>
<comment type="catalytic activity">
    <reaction evidence="1">
        <text>Endonucleolytic cleavage to 5'-phosphomonoester.</text>
        <dbReference type="EC" id="3.1.26.4"/>
    </reaction>
</comment>
<dbReference type="PROSITE" id="PS50879">
    <property type="entry name" value="RNASE_H_1"/>
    <property type="match status" value="1"/>
</dbReference>
<dbReference type="InterPro" id="IPR012337">
    <property type="entry name" value="RNaseH-like_sf"/>
</dbReference>
<comment type="function">
    <text evidence="3">Endonuclease that specifically degrades the RNA of RNA-DNA hybrids.</text>
</comment>
<comment type="cofactor">
    <cofactor evidence="2">
        <name>Mg(2+)</name>
        <dbReference type="ChEBI" id="CHEBI:18420"/>
    </cofactor>
</comment>
<dbReference type="InterPro" id="IPR037056">
    <property type="entry name" value="RNase_H1_N_sf"/>
</dbReference>
<dbReference type="PANTHER" id="PTHR10642:SF26">
    <property type="entry name" value="RIBONUCLEASE H1"/>
    <property type="match status" value="1"/>
</dbReference>
<dbReference type="Gene3D" id="3.40.970.10">
    <property type="entry name" value="Ribonuclease H1, N-terminal domain"/>
    <property type="match status" value="1"/>
</dbReference>
<feature type="domain" description="RNase H type-1" evidence="13">
    <location>
        <begin position="95"/>
        <end position="259"/>
    </location>
</feature>
<keyword evidence="10" id="KW-0378">Hydrolase</keyword>
<gene>
    <name evidence="14" type="ORF">QSP1433_LOCUS13000</name>
</gene>